<name>A0A4S4KRV3_9APHY</name>
<dbReference type="GO" id="GO:0051287">
    <property type="term" value="F:NAD binding"/>
    <property type="evidence" value="ECO:0007669"/>
    <property type="project" value="InterPro"/>
</dbReference>
<dbReference type="SUPFAM" id="SSF51735">
    <property type="entry name" value="NAD(P)-binding Rossmann-fold domains"/>
    <property type="match status" value="1"/>
</dbReference>
<accession>A0A4S4KRV3</accession>
<feature type="domain" description="FAD-binding PCMH-type" evidence="3">
    <location>
        <begin position="362"/>
        <end position="537"/>
    </location>
</feature>
<dbReference type="PROSITE" id="PS51387">
    <property type="entry name" value="FAD_PCMH"/>
    <property type="match status" value="2"/>
</dbReference>
<dbReference type="PROSITE" id="PS00671">
    <property type="entry name" value="D_2_HYDROXYACID_DH_3"/>
    <property type="match status" value="1"/>
</dbReference>
<dbReference type="InterPro" id="IPR012951">
    <property type="entry name" value="BBE"/>
</dbReference>
<dbReference type="Pfam" id="PF01565">
    <property type="entry name" value="FAD_binding_4"/>
    <property type="match status" value="2"/>
</dbReference>
<dbReference type="AlphaFoldDB" id="A0A4S4KRV3"/>
<dbReference type="Pfam" id="PF08031">
    <property type="entry name" value="BBE"/>
    <property type="match status" value="1"/>
</dbReference>
<feature type="domain" description="FAD-binding PCMH-type" evidence="3">
    <location>
        <begin position="748"/>
        <end position="968"/>
    </location>
</feature>
<dbReference type="SUPFAM" id="SSF56176">
    <property type="entry name" value="FAD-binding/transporter-associated domain-like"/>
    <property type="match status" value="2"/>
</dbReference>
<proteinExistence type="inferred from homology"/>
<evidence type="ECO:0000313" key="4">
    <source>
        <dbReference type="EMBL" id="THH00708.1"/>
    </source>
</evidence>
<evidence type="ECO:0000313" key="5">
    <source>
        <dbReference type="Proteomes" id="UP000309038"/>
    </source>
</evidence>
<dbReference type="GO" id="GO:0071949">
    <property type="term" value="F:FAD binding"/>
    <property type="evidence" value="ECO:0007669"/>
    <property type="project" value="InterPro"/>
</dbReference>
<protein>
    <recommendedName>
        <fullName evidence="3">FAD-binding PCMH-type domain-containing protein</fullName>
    </recommendedName>
</protein>
<keyword evidence="5" id="KW-1185">Reference proteome</keyword>
<dbReference type="Gene3D" id="3.40.462.20">
    <property type="match status" value="1"/>
</dbReference>
<comment type="caution">
    <text evidence="4">The sequence shown here is derived from an EMBL/GenBank/DDBJ whole genome shotgun (WGS) entry which is preliminary data.</text>
</comment>
<dbReference type="GO" id="GO:0016616">
    <property type="term" value="F:oxidoreductase activity, acting on the CH-OH group of donors, NAD or NADP as acceptor"/>
    <property type="evidence" value="ECO:0007669"/>
    <property type="project" value="InterPro"/>
</dbReference>
<reference evidence="4 5" key="1">
    <citation type="submission" date="2019-02" db="EMBL/GenBank/DDBJ databases">
        <title>Genome sequencing of the rare red list fungi Phlebia centrifuga.</title>
        <authorList>
            <person name="Buettner E."/>
            <person name="Kellner H."/>
        </authorList>
    </citation>
    <scope>NUCLEOTIDE SEQUENCE [LARGE SCALE GENOMIC DNA]</scope>
    <source>
        <strain evidence="4 5">DSM 108282</strain>
    </source>
</reference>
<dbReference type="PANTHER" id="PTHR13878:SF91">
    <property type="entry name" value="FAD BINDING DOMAIN PROTEIN (AFU_ORTHOLOGUE AFUA_6G12070)-RELATED"/>
    <property type="match status" value="1"/>
</dbReference>
<organism evidence="4 5">
    <name type="scientific">Hermanssonia centrifuga</name>
    <dbReference type="NCBI Taxonomy" id="98765"/>
    <lineage>
        <taxon>Eukaryota</taxon>
        <taxon>Fungi</taxon>
        <taxon>Dikarya</taxon>
        <taxon>Basidiomycota</taxon>
        <taxon>Agaricomycotina</taxon>
        <taxon>Agaricomycetes</taxon>
        <taxon>Polyporales</taxon>
        <taxon>Meruliaceae</taxon>
        <taxon>Hermanssonia</taxon>
    </lineage>
</organism>
<dbReference type="Pfam" id="PF00389">
    <property type="entry name" value="2-Hacid_dh"/>
    <property type="match status" value="1"/>
</dbReference>
<dbReference type="EMBL" id="SGPJ01000042">
    <property type="protein sequence ID" value="THH00708.1"/>
    <property type="molecule type" value="Genomic_DNA"/>
</dbReference>
<dbReference type="InterPro" id="IPR029753">
    <property type="entry name" value="D-isomer_DH_CS"/>
</dbReference>
<keyword evidence="2" id="KW-0560">Oxidoreductase</keyword>
<gene>
    <name evidence="4" type="ORF">EW026_g1844</name>
</gene>
<dbReference type="InterPro" id="IPR036318">
    <property type="entry name" value="FAD-bd_PCMH-like_sf"/>
</dbReference>
<sequence>MSVGYEHVDLDAIAQRGIKLGYTPDVLTEAVADISVMLALMAGRNVKETMQVVNNGELSTNWMTTSRTVGFLGFGRISQATLARLVSFGFTDCVYTSNPSSQADPEADARTAEKYNLRSVRRVSLDELAEKSDVFFVLAPGGTKTHHIVNEDFLKKMKKTSVLVNTARGTLVDSDALAKALREQWIWGAGLDVVEGEPNVGLDHPLMKEPRCVILPHIGSATTETRLVYQMSVAWFFGTLLSVVATTAQDSDSTLTLLARSSQGASAGEWTNLNVTVDGRLHTAVPFELPCFSKYEGLPVTTDAAACTSIQENYTDPNFRAAHFGAYMDPQWETCQATGSGCLLDDSNPSDPLAYNGTDCEIGNIPSHYIDVQSVEDIQAAYAFSKNTGVQLSVKNTGHDYKGRSSGKGTLSLWVSHMNSISFNQTFFPERCATKYTAITIGPGAEFQDIYAFADQHNVTLIGGYHRTVGSGYFLGGGHSILSPVFGLGVDRVVVTPDGQLRVANECQNQDLFWALRGGGGNAFGVLTELTLRVEPQLTLQAAIITFPADSTNLYPWYNLTVYNSLRWGYDGWGGHISGPTLIHVTPKLNRSEAQASMQVAIDFAVAQGGFGIIDELPSWYAFFTKYVVIAEAPVGPEVMLGSRLINTTLFATEEGRTALSDAIRDVLPFSSPYIVVGTPFLYPADLVGQFSVPGQFHFNSTLEERKSVYEEVSQHIQVFRDLTPGSGAYFNEGDVYEPDHEQSYWGNNYERLLAIKRKYDPSHLMDCWQCDRYSQEENRQWAALNTTVSGRLYATVPFELPCFSTYNGHPVTTDAAACTSIQDNYTDPVFRVAHFGAYMIVSHLNSISFNPAFVPDRCSTSYTTITIGPGAEFQDVYAFADQHNVTFIGGYHRTIGSGYFLGGGHSILSPVFGLGVDRVVQLKVVTPDGQLRVANGCQNQDLFWALRGGGGSAFGVLTELSLRVEPQLTLQAAIIKFPANSSNLYPWYNLTVYNSLRWGYDGWGGHISGPSLIHVTPKLNKSEAQASMQVAIDFAVAQGGSGIIDELPSWYAFFTKYVVTAEAV</sequence>
<evidence type="ECO:0000256" key="1">
    <source>
        <dbReference type="ARBA" id="ARBA00005466"/>
    </source>
</evidence>
<dbReference type="InterPro" id="IPR050432">
    <property type="entry name" value="FAD-linked_Oxidoreductases_BP"/>
</dbReference>
<dbReference type="InterPro" id="IPR016169">
    <property type="entry name" value="FAD-bd_PCMH_sub2"/>
</dbReference>
<dbReference type="InterPro" id="IPR036291">
    <property type="entry name" value="NAD(P)-bd_dom_sf"/>
</dbReference>
<dbReference type="Gene3D" id="3.40.50.720">
    <property type="entry name" value="NAD(P)-binding Rossmann-like Domain"/>
    <property type="match status" value="2"/>
</dbReference>
<dbReference type="InterPro" id="IPR006140">
    <property type="entry name" value="D-isomer_DH_NAD-bd"/>
</dbReference>
<dbReference type="InterPro" id="IPR016166">
    <property type="entry name" value="FAD-bd_PCMH"/>
</dbReference>
<dbReference type="Proteomes" id="UP000309038">
    <property type="component" value="Unassembled WGS sequence"/>
</dbReference>
<evidence type="ECO:0000256" key="2">
    <source>
        <dbReference type="ARBA" id="ARBA00023002"/>
    </source>
</evidence>
<dbReference type="Pfam" id="PF02826">
    <property type="entry name" value="2-Hacid_dh_C"/>
    <property type="match status" value="1"/>
</dbReference>
<dbReference type="InterPro" id="IPR006139">
    <property type="entry name" value="D-isomer_2_OHA_DH_cat_dom"/>
</dbReference>
<dbReference type="PANTHER" id="PTHR13878">
    <property type="entry name" value="GULONOLACTONE OXIDASE"/>
    <property type="match status" value="1"/>
</dbReference>
<evidence type="ECO:0000259" key="3">
    <source>
        <dbReference type="PROSITE" id="PS51387"/>
    </source>
</evidence>
<comment type="similarity">
    <text evidence="1">Belongs to the oxygen-dependent FAD-linked oxidoreductase family.</text>
</comment>
<dbReference type="InterPro" id="IPR006094">
    <property type="entry name" value="Oxid_FAD_bind_N"/>
</dbReference>
<dbReference type="Gene3D" id="3.30.465.10">
    <property type="match status" value="3"/>
</dbReference>